<comment type="cofactor">
    <cofactor evidence="1">
        <name>Mn(2+)</name>
        <dbReference type="ChEBI" id="CHEBI:29035"/>
    </cofactor>
</comment>
<evidence type="ECO:0000256" key="19">
    <source>
        <dbReference type="ARBA" id="ARBA00023268"/>
    </source>
</evidence>
<evidence type="ECO:0000256" key="18">
    <source>
        <dbReference type="ARBA" id="ARBA00023125"/>
    </source>
</evidence>
<evidence type="ECO:0000256" key="6">
    <source>
        <dbReference type="ARBA" id="ARBA00022562"/>
    </source>
</evidence>
<evidence type="ECO:0000313" key="24">
    <source>
        <dbReference type="EMBL" id="AXH75439.1"/>
    </source>
</evidence>
<evidence type="ECO:0000256" key="4">
    <source>
        <dbReference type="ARBA" id="ARBA00008545"/>
    </source>
</evidence>
<keyword evidence="8" id="KW-0548">Nucleotidyltransferase</keyword>
<comment type="catalytic activity">
    <reaction evidence="22">
        <text>ATP + H2O = ADP + phosphate + H(+)</text>
        <dbReference type="Rhea" id="RHEA:13065"/>
        <dbReference type="ChEBI" id="CHEBI:15377"/>
        <dbReference type="ChEBI" id="CHEBI:15378"/>
        <dbReference type="ChEBI" id="CHEBI:30616"/>
        <dbReference type="ChEBI" id="CHEBI:43474"/>
        <dbReference type="ChEBI" id="CHEBI:456216"/>
    </reaction>
</comment>
<dbReference type="InterPro" id="IPR000605">
    <property type="entry name" value="Helicase_SF3_ssDNA/RNA_vir"/>
</dbReference>
<sequence length="298" mass="34759">MRSILRSSAVKWAITVNNYTEEQLQQIKDWAQTNCQYAVIGKEVAPTTGTHHLQMFIHLPKKVHGSQIVNLEFFRGAHIEIARGTDVQNHQYCTKEGDWWACGELDPKRKKWKTMIDDYVNMPIKEFVEVHPQDAVLHQRSLEFLKSQLIDADKTWDGELRTKNIWIWGEPGTGKSRWARSQMDPKLIYLKGANKWWNGYRQGEHKMVLFEDFPQDGKYLAQYMKIWADRYSFTAELKGSSTLVCPGTYFLIVTSNFSIDQVFMGEDAEALKRRFHQVQIRGANDIWLSTNLDKQIII</sequence>
<name>A0A345MVN9_9VIRU</name>
<evidence type="ECO:0000256" key="10">
    <source>
        <dbReference type="ARBA" id="ARBA00022722"/>
    </source>
</evidence>
<dbReference type="GO" id="GO:0046872">
    <property type="term" value="F:metal ion binding"/>
    <property type="evidence" value="ECO:0007669"/>
    <property type="project" value="UniProtKB-KW"/>
</dbReference>
<protein>
    <recommendedName>
        <fullName evidence="5">Replication-associated protein</fullName>
    </recommendedName>
    <alternativeName>
        <fullName evidence="20">ATP-dependent helicase Rep</fullName>
    </alternativeName>
    <alternativeName>
        <fullName evidence="21">RepP</fullName>
    </alternativeName>
</protein>
<evidence type="ECO:0000313" key="25">
    <source>
        <dbReference type="Proteomes" id="UP000277039"/>
    </source>
</evidence>
<evidence type="ECO:0000256" key="17">
    <source>
        <dbReference type="ARBA" id="ARBA00023124"/>
    </source>
</evidence>
<keyword evidence="13" id="KW-0255">Endonuclease</keyword>
<dbReference type="EMBL" id="MH617154">
    <property type="protein sequence ID" value="AXH75439.1"/>
    <property type="molecule type" value="Genomic_DNA"/>
</dbReference>
<keyword evidence="10" id="KW-0540">Nuclease</keyword>
<keyword evidence="9" id="KW-0235">DNA replication</keyword>
<dbReference type="InterPro" id="IPR049912">
    <property type="entry name" value="CRESS_DNA_REP"/>
</dbReference>
<dbReference type="Pfam" id="PF02407">
    <property type="entry name" value="Viral_Rep"/>
    <property type="match status" value="1"/>
</dbReference>
<keyword evidence="15" id="KW-0347">Helicase</keyword>
<evidence type="ECO:0000256" key="2">
    <source>
        <dbReference type="ARBA" id="ARBA00001946"/>
    </source>
</evidence>
<evidence type="ECO:0000256" key="8">
    <source>
        <dbReference type="ARBA" id="ARBA00022695"/>
    </source>
</evidence>
<evidence type="ECO:0000256" key="1">
    <source>
        <dbReference type="ARBA" id="ARBA00001936"/>
    </source>
</evidence>
<keyword evidence="25" id="KW-1185">Reference proteome</keyword>
<dbReference type="Pfam" id="PF00910">
    <property type="entry name" value="RNA_helicase"/>
    <property type="match status" value="1"/>
</dbReference>
<evidence type="ECO:0000259" key="23">
    <source>
        <dbReference type="PROSITE" id="PS52020"/>
    </source>
</evidence>
<evidence type="ECO:0000256" key="3">
    <source>
        <dbReference type="ARBA" id="ARBA00004147"/>
    </source>
</evidence>
<comment type="similarity">
    <text evidence="4">Belongs to the nanoviruses/circoviruses replication-associated protein family.</text>
</comment>
<keyword evidence="7" id="KW-0808">Transferase</keyword>
<evidence type="ECO:0000256" key="7">
    <source>
        <dbReference type="ARBA" id="ARBA00022679"/>
    </source>
</evidence>
<proteinExistence type="inferred from homology"/>
<keyword evidence="12" id="KW-0547">Nucleotide-binding</keyword>
<evidence type="ECO:0000256" key="13">
    <source>
        <dbReference type="ARBA" id="ARBA00022759"/>
    </source>
</evidence>
<keyword evidence="19" id="KW-0511">Multifunctional enzyme</keyword>
<dbReference type="GO" id="GO:0003677">
    <property type="term" value="F:DNA binding"/>
    <property type="evidence" value="ECO:0007669"/>
    <property type="project" value="UniProtKB-KW"/>
</dbReference>
<reference evidence="24 25" key="1">
    <citation type="submission" date="2018-07" db="EMBL/GenBank/DDBJ databases">
        <title>Uncovering a Universe of Circular DNA Viruses in Animal Metagenomes.</title>
        <authorList>
            <person name="Tisza M."/>
            <person name="Buck C."/>
            <person name="Pastrana D."/>
            <person name="Welch N."/>
            <person name="Peretti A."/>
        </authorList>
    </citation>
    <scope>NUCLEOTIDE SEQUENCE [LARGE SCALE GENOMIC DNA]</scope>
    <source>
        <strain evidence="24">Ctcd13</strain>
    </source>
</reference>
<dbReference type="PROSITE" id="PS52020">
    <property type="entry name" value="CRESS_DNA_REP"/>
    <property type="match status" value="1"/>
</dbReference>
<comment type="subcellular location">
    <subcellularLocation>
        <location evidence="3">Host nucleus</location>
    </subcellularLocation>
</comment>
<evidence type="ECO:0000256" key="11">
    <source>
        <dbReference type="ARBA" id="ARBA00022723"/>
    </source>
</evidence>
<dbReference type="SUPFAM" id="SSF52540">
    <property type="entry name" value="P-loop containing nucleoside triphosphate hydrolases"/>
    <property type="match status" value="1"/>
</dbReference>
<dbReference type="GO" id="GO:0016779">
    <property type="term" value="F:nucleotidyltransferase activity"/>
    <property type="evidence" value="ECO:0007669"/>
    <property type="project" value="UniProtKB-KW"/>
</dbReference>
<evidence type="ECO:0000256" key="9">
    <source>
        <dbReference type="ARBA" id="ARBA00022705"/>
    </source>
</evidence>
<dbReference type="GO" id="GO:0004519">
    <property type="term" value="F:endonuclease activity"/>
    <property type="evidence" value="ECO:0007669"/>
    <property type="project" value="UniProtKB-KW"/>
</dbReference>
<evidence type="ECO:0000256" key="16">
    <source>
        <dbReference type="ARBA" id="ARBA00022840"/>
    </source>
</evidence>
<organism evidence="24 25">
    <name type="scientific">Circoviridae sp</name>
    <dbReference type="NCBI Taxonomy" id="1954248"/>
    <lineage>
        <taxon>Viruses</taxon>
        <taxon>Monodnaviria</taxon>
        <taxon>Shotokuvirae</taxon>
        <taxon>Cressdnaviricota</taxon>
        <taxon>Arfiviricetes</taxon>
        <taxon>Rohanvirales</taxon>
        <taxon>Nenyaviridae</taxon>
        <taxon>Galvornvirus</taxon>
        <taxon>Galvornvirus isengard</taxon>
    </lineage>
</organism>
<dbReference type="GO" id="GO:0003723">
    <property type="term" value="F:RNA binding"/>
    <property type="evidence" value="ECO:0007669"/>
    <property type="project" value="InterPro"/>
</dbReference>
<evidence type="ECO:0000256" key="20">
    <source>
        <dbReference type="ARBA" id="ARBA00030754"/>
    </source>
</evidence>
<keyword evidence="6" id="KW-1048">Host nucleus</keyword>
<dbReference type="GO" id="GO:0006260">
    <property type="term" value="P:DNA replication"/>
    <property type="evidence" value="ECO:0007669"/>
    <property type="project" value="UniProtKB-KW"/>
</dbReference>
<keyword evidence="17" id="KW-0190">Covalent protein-DNA linkage</keyword>
<evidence type="ECO:0000256" key="12">
    <source>
        <dbReference type="ARBA" id="ARBA00022741"/>
    </source>
</evidence>
<dbReference type="Proteomes" id="UP000277039">
    <property type="component" value="Segment"/>
</dbReference>
<evidence type="ECO:0000256" key="21">
    <source>
        <dbReference type="ARBA" id="ARBA00032243"/>
    </source>
</evidence>
<evidence type="ECO:0000256" key="14">
    <source>
        <dbReference type="ARBA" id="ARBA00022801"/>
    </source>
</evidence>
<evidence type="ECO:0000256" key="22">
    <source>
        <dbReference type="ARBA" id="ARBA00049360"/>
    </source>
</evidence>
<accession>A0A345MVN9</accession>
<feature type="domain" description="CRESS-DNA virus Rep endonuclease" evidence="23">
    <location>
        <begin position="6"/>
        <end position="105"/>
    </location>
</feature>
<dbReference type="Gene3D" id="3.40.1310.20">
    <property type="match status" value="1"/>
</dbReference>
<dbReference type="InterPro" id="IPR027417">
    <property type="entry name" value="P-loop_NTPase"/>
</dbReference>
<dbReference type="Gene3D" id="3.40.50.300">
    <property type="entry name" value="P-loop containing nucleotide triphosphate hydrolases"/>
    <property type="match status" value="1"/>
</dbReference>
<evidence type="ECO:0000256" key="5">
    <source>
        <dbReference type="ARBA" id="ARBA00014531"/>
    </source>
</evidence>
<dbReference type="GO" id="GO:0042025">
    <property type="term" value="C:host cell nucleus"/>
    <property type="evidence" value="ECO:0007669"/>
    <property type="project" value="UniProtKB-SubCell"/>
</dbReference>
<dbReference type="GO" id="GO:0005524">
    <property type="term" value="F:ATP binding"/>
    <property type="evidence" value="ECO:0007669"/>
    <property type="project" value="UniProtKB-KW"/>
</dbReference>
<evidence type="ECO:0000256" key="15">
    <source>
        <dbReference type="ARBA" id="ARBA00022806"/>
    </source>
</evidence>
<keyword evidence="11" id="KW-0479">Metal-binding</keyword>
<keyword evidence="18" id="KW-0238">DNA-binding</keyword>
<keyword evidence="16" id="KW-0067">ATP-binding</keyword>
<dbReference type="GO" id="GO:0016787">
    <property type="term" value="F:hydrolase activity"/>
    <property type="evidence" value="ECO:0007669"/>
    <property type="project" value="UniProtKB-KW"/>
</dbReference>
<dbReference type="GO" id="GO:0003724">
    <property type="term" value="F:RNA helicase activity"/>
    <property type="evidence" value="ECO:0007669"/>
    <property type="project" value="InterPro"/>
</dbReference>
<keyword evidence="14" id="KW-0378">Hydrolase</keyword>
<comment type="cofactor">
    <cofactor evidence="2">
        <name>Mg(2+)</name>
        <dbReference type="ChEBI" id="CHEBI:18420"/>
    </cofactor>
</comment>